<feature type="chain" id="PRO_5037386502" description="Rhoptry-associated protein 1" evidence="2">
    <location>
        <begin position="21"/>
        <end position="646"/>
    </location>
</feature>
<protein>
    <recommendedName>
        <fullName evidence="5">Rhoptry-associated protein 1</fullName>
    </recommendedName>
</protein>
<dbReference type="EMBL" id="CP056069">
    <property type="protein sequence ID" value="UKK00521.2"/>
    <property type="molecule type" value="Genomic_DNA"/>
</dbReference>
<organism evidence="3 4">
    <name type="scientific">Theileria orientalis</name>
    <dbReference type="NCBI Taxonomy" id="68886"/>
    <lineage>
        <taxon>Eukaryota</taxon>
        <taxon>Sar</taxon>
        <taxon>Alveolata</taxon>
        <taxon>Apicomplexa</taxon>
        <taxon>Aconoidasida</taxon>
        <taxon>Piroplasmida</taxon>
        <taxon>Theileriidae</taxon>
        <taxon>Theileria</taxon>
    </lineage>
</organism>
<accession>A0A976MA58</accession>
<evidence type="ECO:0000256" key="2">
    <source>
        <dbReference type="SAM" id="SignalP"/>
    </source>
</evidence>
<keyword evidence="2" id="KW-0732">Signal</keyword>
<dbReference type="InterPro" id="IPR004318">
    <property type="entry name" value="RAP-1"/>
</dbReference>
<name>A0A976MA58_THEOR</name>
<evidence type="ECO:0000313" key="4">
    <source>
        <dbReference type="Proteomes" id="UP000244811"/>
    </source>
</evidence>
<evidence type="ECO:0000256" key="1">
    <source>
        <dbReference type="SAM" id="MobiDB-lite"/>
    </source>
</evidence>
<feature type="compositionally biased region" description="Basic and acidic residues" evidence="1">
    <location>
        <begin position="30"/>
        <end position="44"/>
    </location>
</feature>
<feature type="region of interest" description="Disordered" evidence="1">
    <location>
        <begin position="30"/>
        <end position="56"/>
    </location>
</feature>
<gene>
    <name evidence="3" type="ORF">MACK_000594</name>
</gene>
<dbReference type="Proteomes" id="UP000244811">
    <property type="component" value="Chromosome 1"/>
</dbReference>
<evidence type="ECO:0000313" key="3">
    <source>
        <dbReference type="EMBL" id="UKK00521.2"/>
    </source>
</evidence>
<dbReference type="AlphaFoldDB" id="A0A976MA58"/>
<proteinExistence type="predicted"/>
<sequence>MSVLFLLFPYLIFFSSSVYPFRFFNKKDKSLSPDSDAKSTEKKQTNSLKGQFPSLKESGPDLITDIMSKYLNSYTPCTRELCKHNTDTCLNLVKLYTDRCVAGDCYTLDFIKLIEFPNGFNLLVPNITQFLFARKVFDDSKARLNPPIYDVYRNLYWEVKGNPRSLESFNKKLIRHNLEKLEADPVLGYGKSSEQLENNGSAETHEGHASSGPDQGPGSSHQNGHGGETNNTNPDENESDSESKNNESDDQISNPENDRIILIESLYNSTLNYLTFLYKHPFLAEHSKYRFIRLFFRWIQRRKLIKMVRNVAKVKVLSLGMRDLNNIIDSYNLYLSSDPNNEHYRLNISYSKIVKHAIIKLTGDKRIGFLMSDYLMRVPVKPRSYCGESSPVTCYQNVMDYLNRCEDGECVQIDPTMLLDGKDPLNVGLPNLGQLDLALQLFVNSRAHKNLILDTILGRTGRLSNKEFGDMLIKRNNEKVKYSSDDHEVLYKYMYFGTINYKVWHLQSKISKMFSGKVEKPLNDYLQKLISSEPIKIPKKVLEALFVAYRNYFFQSKLSDTKDSIISYVQNCFDTLLRYREVANVIKLNKKNKNKKTEEEKPQDLYEPTLSFNWEKDNLKDYEEGEWTKVDSVDHSLNLRTEEMEP</sequence>
<evidence type="ECO:0008006" key="5">
    <source>
        <dbReference type="Google" id="ProtNLM"/>
    </source>
</evidence>
<reference evidence="3" key="1">
    <citation type="submission" date="2022-07" db="EMBL/GenBank/DDBJ databases">
        <title>Evaluation of T. orientalis genome assembly methods using nanopore sequencing and analysis of variation between genomes.</title>
        <authorList>
            <person name="Yam J."/>
            <person name="Micallef M.L."/>
            <person name="Liu M."/>
            <person name="Djordjevic S.P."/>
            <person name="Bogema D.R."/>
            <person name="Jenkins C."/>
        </authorList>
    </citation>
    <scope>NUCLEOTIDE SEQUENCE</scope>
    <source>
        <strain evidence="3">Goon Nure</strain>
    </source>
</reference>
<feature type="compositionally biased region" description="Polar residues" evidence="1">
    <location>
        <begin position="192"/>
        <end position="202"/>
    </location>
</feature>
<dbReference type="Pfam" id="PF03085">
    <property type="entry name" value="RAP-1"/>
    <property type="match status" value="3"/>
</dbReference>
<feature type="signal peptide" evidence="2">
    <location>
        <begin position="1"/>
        <end position="20"/>
    </location>
</feature>
<feature type="region of interest" description="Disordered" evidence="1">
    <location>
        <begin position="189"/>
        <end position="255"/>
    </location>
</feature>